<dbReference type="Proteomes" id="UP000019678">
    <property type="component" value="Unassembled WGS sequence"/>
</dbReference>
<dbReference type="EMBL" id="ASRX01000034">
    <property type="protein sequence ID" value="EYF04372.1"/>
    <property type="molecule type" value="Genomic_DNA"/>
</dbReference>
<sequence>MKITSSGDSAIMPGFDEPLALEQRQMRLKLVAQCFISV</sequence>
<keyword evidence="2" id="KW-1185">Reference proteome</keyword>
<comment type="caution">
    <text evidence="1">The sequence shown here is derived from an EMBL/GenBank/DDBJ whole genome shotgun (WGS) entry which is preliminary data.</text>
</comment>
<dbReference type="AlphaFoldDB" id="A0A017T5R6"/>
<evidence type="ECO:0000313" key="1">
    <source>
        <dbReference type="EMBL" id="EYF04372.1"/>
    </source>
</evidence>
<protein>
    <submittedName>
        <fullName evidence="1">Uncharacterized protein</fullName>
    </submittedName>
</protein>
<gene>
    <name evidence="1" type="ORF">CAP_4511</name>
</gene>
<proteinExistence type="predicted"/>
<accession>A0A017T5R6</accession>
<name>A0A017T5R6_9BACT</name>
<organism evidence="1 2">
    <name type="scientific">Chondromyces apiculatus DSM 436</name>
    <dbReference type="NCBI Taxonomy" id="1192034"/>
    <lineage>
        <taxon>Bacteria</taxon>
        <taxon>Pseudomonadati</taxon>
        <taxon>Myxococcota</taxon>
        <taxon>Polyangia</taxon>
        <taxon>Polyangiales</taxon>
        <taxon>Polyangiaceae</taxon>
        <taxon>Chondromyces</taxon>
    </lineage>
</organism>
<evidence type="ECO:0000313" key="2">
    <source>
        <dbReference type="Proteomes" id="UP000019678"/>
    </source>
</evidence>
<reference evidence="1 2" key="1">
    <citation type="submission" date="2013-05" db="EMBL/GenBank/DDBJ databases">
        <title>Genome assembly of Chondromyces apiculatus DSM 436.</title>
        <authorList>
            <person name="Sharma G."/>
            <person name="Khatri I."/>
            <person name="Kaur C."/>
            <person name="Mayilraj S."/>
            <person name="Subramanian S."/>
        </authorList>
    </citation>
    <scope>NUCLEOTIDE SEQUENCE [LARGE SCALE GENOMIC DNA]</scope>
    <source>
        <strain evidence="1 2">DSM 436</strain>
    </source>
</reference>